<protein>
    <submittedName>
        <fullName evidence="2">BrxA/BrxB family bacilliredoxin</fullName>
    </submittedName>
</protein>
<dbReference type="Proteomes" id="UP001595880">
    <property type="component" value="Unassembled WGS sequence"/>
</dbReference>
<dbReference type="Gene3D" id="3.40.30.10">
    <property type="entry name" value="Glutaredoxin"/>
    <property type="match status" value="1"/>
</dbReference>
<reference evidence="3" key="1">
    <citation type="journal article" date="2019" name="Int. J. Syst. Evol. Microbiol.">
        <title>The Global Catalogue of Microorganisms (GCM) 10K type strain sequencing project: providing services to taxonomists for standard genome sequencing and annotation.</title>
        <authorList>
            <consortium name="The Broad Institute Genomics Platform"/>
            <consortium name="The Broad Institute Genome Sequencing Center for Infectious Disease"/>
            <person name="Wu L."/>
            <person name="Ma J."/>
        </authorList>
    </citation>
    <scope>NUCLEOTIDE SEQUENCE [LARGE SCALE GENOMIC DNA]</scope>
    <source>
        <strain evidence="3">KACC 14058</strain>
    </source>
</reference>
<evidence type="ECO:0000256" key="1">
    <source>
        <dbReference type="ARBA" id="ARBA00038305"/>
    </source>
</evidence>
<dbReference type="Pfam" id="PF06491">
    <property type="entry name" value="Disulph_isomer"/>
    <property type="match status" value="1"/>
</dbReference>
<dbReference type="InterPro" id="IPR009474">
    <property type="entry name" value="BrxB/BrxA"/>
</dbReference>
<gene>
    <name evidence="2" type="ORF">ACFOZ1_04685</name>
</gene>
<evidence type="ECO:0000313" key="2">
    <source>
        <dbReference type="EMBL" id="MFC4387100.1"/>
    </source>
</evidence>
<proteinExistence type="inferred from homology"/>
<dbReference type="NCBIfam" id="TIGR04191">
    <property type="entry name" value="YphP_YqiW"/>
    <property type="match status" value="1"/>
</dbReference>
<comment type="similarity">
    <text evidence="1">Belongs to the bacilliredoxin family.</text>
</comment>
<dbReference type="PANTHER" id="PTHR40052">
    <property type="entry name" value="UPF0403 PROTEIN YQIW-RELATED"/>
    <property type="match status" value="1"/>
</dbReference>
<accession>A0ABV8VVN6</accession>
<dbReference type="RefSeq" id="WP_390198057.1">
    <property type="nucleotide sequence ID" value="NZ_JBHSDV010000001.1"/>
</dbReference>
<dbReference type="EMBL" id="JBHSDV010000001">
    <property type="protein sequence ID" value="MFC4387100.1"/>
    <property type="molecule type" value="Genomic_DNA"/>
</dbReference>
<dbReference type="Gene3D" id="6.10.250.2150">
    <property type="match status" value="1"/>
</dbReference>
<sequence length="143" mass="16248">MMNAYEEYMREVSRPMREELTSAGFEELTTIEEVDTFMNNNDKPALVVINSVCGCAAGLARPAAVRSLSHDKKPVQLVTVFAGQDREATTQMRSYFEEVEPSSPSMAIVQNGKLQYFIPREQIEGHDMEDIIQQLQEAYNKYC</sequence>
<name>A0ABV8VVN6_9BACI</name>
<organism evidence="2 3">
    <name type="scientific">Gracilibacillus marinus</name>
    <dbReference type="NCBI Taxonomy" id="630535"/>
    <lineage>
        <taxon>Bacteria</taxon>
        <taxon>Bacillati</taxon>
        <taxon>Bacillota</taxon>
        <taxon>Bacilli</taxon>
        <taxon>Bacillales</taxon>
        <taxon>Bacillaceae</taxon>
        <taxon>Gracilibacillus</taxon>
    </lineage>
</organism>
<dbReference type="PANTHER" id="PTHR40052:SF2">
    <property type="entry name" value="BACILLIREDOXIN BRXA"/>
    <property type="match status" value="1"/>
</dbReference>
<keyword evidence="3" id="KW-1185">Reference proteome</keyword>
<comment type="caution">
    <text evidence="2">The sequence shown here is derived from an EMBL/GenBank/DDBJ whole genome shotgun (WGS) entry which is preliminary data.</text>
</comment>
<evidence type="ECO:0000313" key="3">
    <source>
        <dbReference type="Proteomes" id="UP001595880"/>
    </source>
</evidence>